<sequence>MLKKLLGTTVLFVMGFLPCFALYNRQGIPDSAEIRQKLVDSWFTAPLEKVCQNEPEIYVNNIGRSFQVRVEEFSDEILVIVAPSKKIELDIISGTVKTATKVDIYPADIPGSWVLHRNSATGEPLYIEYFFAPDPEVVLRIRPSGQKALADLLIFGSYVVQGVPLGVNFENLYKSSLFEVLDLTHDSLPWSYVDVEPELYHSVLQMIAVIRENLPRVKIVEDACYNEDGEPIYVSTGKKRIVPQEEIEEDTLSLNSLGFVKWIADGLIEPLSGSNTLWKPLTVSTVEHRQGGYADHLNTTVANMNLSLDWTRNLAAAVLSVSSGRNYYYNTSGCDVTVSPFSSRLVGKNKKINALGYLQDTGYQIKDIKPLLYVLAATEPGRMFFGAIREHDTDLQGVPEVHYYSEAVAIFPYFNTAGQFEVVIFQNGKEVPLEFFINQYKDAYLHLVRVNTSEIFYLQ</sequence>
<organism evidence="1 2">
    <name type="scientific">Candidatus Treponema excrementipullorum</name>
    <dbReference type="NCBI Taxonomy" id="2838768"/>
    <lineage>
        <taxon>Bacteria</taxon>
        <taxon>Pseudomonadati</taxon>
        <taxon>Spirochaetota</taxon>
        <taxon>Spirochaetia</taxon>
        <taxon>Spirochaetales</taxon>
        <taxon>Treponemataceae</taxon>
        <taxon>Treponema</taxon>
    </lineage>
</organism>
<comment type="caution">
    <text evidence="1">The sequence shown here is derived from an EMBL/GenBank/DDBJ whole genome shotgun (WGS) entry which is preliminary data.</text>
</comment>
<reference evidence="1" key="2">
    <citation type="submission" date="2021-04" db="EMBL/GenBank/DDBJ databases">
        <authorList>
            <person name="Gilroy R."/>
        </authorList>
    </citation>
    <scope>NUCLEOTIDE SEQUENCE</scope>
    <source>
        <strain evidence="1">Gambia15-2214</strain>
    </source>
</reference>
<evidence type="ECO:0000313" key="2">
    <source>
        <dbReference type="Proteomes" id="UP000823914"/>
    </source>
</evidence>
<dbReference type="Proteomes" id="UP000823914">
    <property type="component" value="Unassembled WGS sequence"/>
</dbReference>
<gene>
    <name evidence="1" type="ORF">IAA16_00685</name>
</gene>
<proteinExistence type="predicted"/>
<protein>
    <submittedName>
        <fullName evidence="1">Uncharacterized protein</fullName>
    </submittedName>
</protein>
<evidence type="ECO:0000313" key="1">
    <source>
        <dbReference type="EMBL" id="MBU3849063.1"/>
    </source>
</evidence>
<reference evidence="1" key="1">
    <citation type="journal article" date="2021" name="PeerJ">
        <title>Extensive microbial diversity within the chicken gut microbiome revealed by metagenomics and culture.</title>
        <authorList>
            <person name="Gilroy R."/>
            <person name="Ravi A."/>
            <person name="Getino M."/>
            <person name="Pursley I."/>
            <person name="Horton D.L."/>
            <person name="Alikhan N.F."/>
            <person name="Baker D."/>
            <person name="Gharbi K."/>
            <person name="Hall N."/>
            <person name="Watson M."/>
            <person name="Adriaenssens E.M."/>
            <person name="Foster-Nyarko E."/>
            <person name="Jarju S."/>
            <person name="Secka A."/>
            <person name="Antonio M."/>
            <person name="Oren A."/>
            <person name="Chaudhuri R.R."/>
            <person name="La Ragione R."/>
            <person name="Hildebrand F."/>
            <person name="Pallen M.J."/>
        </authorList>
    </citation>
    <scope>NUCLEOTIDE SEQUENCE</scope>
    <source>
        <strain evidence="1">Gambia15-2214</strain>
    </source>
</reference>
<dbReference type="AlphaFoldDB" id="A0A9E2NZS3"/>
<accession>A0A9E2NZS3</accession>
<dbReference type="EMBL" id="JAHLFV010000013">
    <property type="protein sequence ID" value="MBU3849063.1"/>
    <property type="molecule type" value="Genomic_DNA"/>
</dbReference>
<name>A0A9E2NZS3_9SPIR</name>